<accession>A0A840PCR6</accession>
<dbReference type="InterPro" id="IPR052016">
    <property type="entry name" value="Bact_Sigma-Reg"/>
</dbReference>
<evidence type="ECO:0000256" key="1">
    <source>
        <dbReference type="ARBA" id="ARBA00022801"/>
    </source>
</evidence>
<organism evidence="4 5">
    <name type="scientific">Thermocatellispora tengchongensis</name>
    <dbReference type="NCBI Taxonomy" id="1073253"/>
    <lineage>
        <taxon>Bacteria</taxon>
        <taxon>Bacillati</taxon>
        <taxon>Actinomycetota</taxon>
        <taxon>Actinomycetes</taxon>
        <taxon>Streptosporangiales</taxon>
        <taxon>Streptosporangiaceae</taxon>
        <taxon>Thermocatellispora</taxon>
    </lineage>
</organism>
<proteinExistence type="predicted"/>
<dbReference type="RefSeq" id="WP_185052674.1">
    <property type="nucleotide sequence ID" value="NZ_BAABIX010000014.1"/>
</dbReference>
<dbReference type="Proteomes" id="UP000578449">
    <property type="component" value="Unassembled WGS sequence"/>
</dbReference>
<feature type="region of interest" description="Disordered" evidence="2">
    <location>
        <begin position="1"/>
        <end position="25"/>
    </location>
</feature>
<dbReference type="NCBIfam" id="TIGR00229">
    <property type="entry name" value="sensory_box"/>
    <property type="match status" value="1"/>
</dbReference>
<dbReference type="SMART" id="SM00331">
    <property type="entry name" value="PP2C_SIG"/>
    <property type="match status" value="1"/>
</dbReference>
<evidence type="ECO:0000259" key="3">
    <source>
        <dbReference type="SMART" id="SM00331"/>
    </source>
</evidence>
<dbReference type="SUPFAM" id="SSF55785">
    <property type="entry name" value="PYP-like sensor domain (PAS domain)"/>
    <property type="match status" value="1"/>
</dbReference>
<feature type="domain" description="PPM-type phosphatase" evidence="3">
    <location>
        <begin position="210"/>
        <end position="419"/>
    </location>
</feature>
<evidence type="ECO:0000313" key="4">
    <source>
        <dbReference type="EMBL" id="MBB5135733.1"/>
    </source>
</evidence>
<dbReference type="GO" id="GO:0016791">
    <property type="term" value="F:phosphatase activity"/>
    <property type="evidence" value="ECO:0007669"/>
    <property type="project" value="TreeGrafter"/>
</dbReference>
<evidence type="ECO:0000313" key="5">
    <source>
        <dbReference type="Proteomes" id="UP000578449"/>
    </source>
</evidence>
<dbReference type="InterPro" id="IPR000014">
    <property type="entry name" value="PAS"/>
</dbReference>
<reference evidence="4 5" key="1">
    <citation type="submission" date="2020-08" db="EMBL/GenBank/DDBJ databases">
        <title>Genomic Encyclopedia of Type Strains, Phase IV (KMG-IV): sequencing the most valuable type-strain genomes for metagenomic binning, comparative biology and taxonomic classification.</title>
        <authorList>
            <person name="Goeker M."/>
        </authorList>
    </citation>
    <scope>NUCLEOTIDE SEQUENCE [LARGE SCALE GENOMIC DNA]</scope>
    <source>
        <strain evidence="4 5">DSM 45615</strain>
    </source>
</reference>
<name>A0A840PCR6_9ACTN</name>
<gene>
    <name evidence="4" type="ORF">HNP84_005477</name>
</gene>
<dbReference type="PANTHER" id="PTHR43156:SF2">
    <property type="entry name" value="STAGE II SPORULATION PROTEIN E"/>
    <property type="match status" value="1"/>
</dbReference>
<evidence type="ECO:0000256" key="2">
    <source>
        <dbReference type="SAM" id="MobiDB-lite"/>
    </source>
</evidence>
<keyword evidence="1" id="KW-0378">Hydrolase</keyword>
<dbReference type="InterPro" id="IPR035965">
    <property type="entry name" value="PAS-like_dom_sf"/>
</dbReference>
<dbReference type="InterPro" id="IPR036457">
    <property type="entry name" value="PPM-type-like_dom_sf"/>
</dbReference>
<dbReference type="InterPro" id="IPR001932">
    <property type="entry name" value="PPM-type_phosphatase-like_dom"/>
</dbReference>
<sequence>MAGAVGGFQPPLFPRDDRVTAPPPSASADMVRRLVHSADPQHESRALELLSHAQRLGNMGWAEWDLESGEALWSDHLYVIFGRSRAQGPIRLHELPAHVDSADAQTLDRLLWKVTREPEPVQAEFRVRRDGGVRNVRAVLERVEGKSGRVGVHGLIQDITSRRRAERIVSQSRRELSEAREQAAVDRQVTLAMRDAILPQPGTTVELPHSRIAVRYVPAEKTANLGGDWYEAAPLPDGRVLLAIGDVAGHGLEVIAQMAQLRHALLGLSMTGRPADLLLSWLNDLVRHRLDGTTATAIVGHLDPASGGFVWSQAGNLPPVLVREGVARRLRPPDGLLLGVDEWAYEQARITLRPDDVLLMFTDGLVERRHRDIDEGLAHTLTAAAKLRPASLEEDLDRLLEEIGGPNPEDDACLLAVHMREFPPRRRPG</sequence>
<dbReference type="AlphaFoldDB" id="A0A840PCR6"/>
<dbReference type="SUPFAM" id="SSF81606">
    <property type="entry name" value="PP2C-like"/>
    <property type="match status" value="1"/>
</dbReference>
<dbReference type="Gene3D" id="3.30.450.20">
    <property type="entry name" value="PAS domain"/>
    <property type="match status" value="1"/>
</dbReference>
<dbReference type="EMBL" id="JACHGN010000012">
    <property type="protein sequence ID" value="MBB5135733.1"/>
    <property type="molecule type" value="Genomic_DNA"/>
</dbReference>
<dbReference type="Pfam" id="PF07228">
    <property type="entry name" value="SpoIIE"/>
    <property type="match status" value="1"/>
</dbReference>
<comment type="caution">
    <text evidence="4">The sequence shown here is derived from an EMBL/GenBank/DDBJ whole genome shotgun (WGS) entry which is preliminary data.</text>
</comment>
<dbReference type="PANTHER" id="PTHR43156">
    <property type="entry name" value="STAGE II SPORULATION PROTEIN E-RELATED"/>
    <property type="match status" value="1"/>
</dbReference>
<keyword evidence="5" id="KW-1185">Reference proteome</keyword>
<dbReference type="Gene3D" id="3.60.40.10">
    <property type="entry name" value="PPM-type phosphatase domain"/>
    <property type="match status" value="1"/>
</dbReference>
<protein>
    <submittedName>
        <fullName evidence="4">Serine phosphatase RsbU (Regulator of sigma subunit)</fullName>
    </submittedName>
</protein>